<sequence length="252" mass="27696" precursor="true">MRTKAFTLIELLVVIAIIAILAALLLPALARAKERGKRAACLNNLRQIGIGVIIYAEENSDRLIEAHGINGTGVQIVLEPPSAEAAKSVKLIVQTNNTPSIWSCPNLPQLPQYEAAGFNQYDLGYQYFGGPVFKNWINPAGTFPGRSAEKLAQAKPYWVMAADCVIKINGAWGGKEPGRTTYDNMPSHKDSGSLPAGGNQLFIDGHAEWIKAKSMYFLTSWSTSTRECYFYQDPQDFDPILKASLPYLAFKP</sequence>
<evidence type="ECO:0000313" key="2">
    <source>
        <dbReference type="Proteomes" id="UP000003688"/>
    </source>
</evidence>
<name>B9XAK5_PEDPL</name>
<dbReference type="InterPro" id="IPR012902">
    <property type="entry name" value="N_methyl_site"/>
</dbReference>
<reference evidence="1 2" key="1">
    <citation type="journal article" date="2011" name="J. Bacteriol.">
        <title>Genome sequence of 'Pedosphaera parvula' Ellin514, an aerobic Verrucomicrobial isolate from pasture soil.</title>
        <authorList>
            <person name="Kant R."/>
            <person name="van Passel M.W."/>
            <person name="Sangwan P."/>
            <person name="Palva A."/>
            <person name="Lucas S."/>
            <person name="Copeland A."/>
            <person name="Lapidus A."/>
            <person name="Glavina Del Rio T."/>
            <person name="Dalin E."/>
            <person name="Tice H."/>
            <person name="Bruce D."/>
            <person name="Goodwin L."/>
            <person name="Pitluck S."/>
            <person name="Chertkov O."/>
            <person name="Larimer F.W."/>
            <person name="Land M.L."/>
            <person name="Hauser L."/>
            <person name="Brettin T.S."/>
            <person name="Detter J.C."/>
            <person name="Han S."/>
            <person name="de Vos W.M."/>
            <person name="Janssen P.H."/>
            <person name="Smidt H."/>
        </authorList>
    </citation>
    <scope>NUCLEOTIDE SEQUENCE [LARGE SCALE GENOMIC DNA]</scope>
    <source>
        <strain evidence="1 2">Ellin514</strain>
    </source>
</reference>
<dbReference type="SUPFAM" id="SSF54523">
    <property type="entry name" value="Pili subunits"/>
    <property type="match status" value="1"/>
</dbReference>
<dbReference type="Proteomes" id="UP000003688">
    <property type="component" value="Unassembled WGS sequence"/>
</dbReference>
<dbReference type="InterPro" id="IPR045584">
    <property type="entry name" value="Pilin-like"/>
</dbReference>
<organism evidence="1 2">
    <name type="scientific">Pedosphaera parvula (strain Ellin514)</name>
    <dbReference type="NCBI Taxonomy" id="320771"/>
    <lineage>
        <taxon>Bacteria</taxon>
        <taxon>Pseudomonadati</taxon>
        <taxon>Verrucomicrobiota</taxon>
        <taxon>Pedosphaerae</taxon>
        <taxon>Pedosphaerales</taxon>
        <taxon>Pedosphaeraceae</taxon>
        <taxon>Pedosphaera</taxon>
    </lineage>
</organism>
<dbReference type="Pfam" id="PF07963">
    <property type="entry name" value="N_methyl"/>
    <property type="match status" value="1"/>
</dbReference>
<evidence type="ECO:0008006" key="3">
    <source>
        <dbReference type="Google" id="ProtNLM"/>
    </source>
</evidence>
<dbReference type="AlphaFoldDB" id="B9XAK5"/>
<evidence type="ECO:0000313" key="1">
    <source>
        <dbReference type="EMBL" id="EEF63040.1"/>
    </source>
</evidence>
<dbReference type="PANTHER" id="PTHR30093">
    <property type="entry name" value="GENERAL SECRETION PATHWAY PROTEIN G"/>
    <property type="match status" value="1"/>
</dbReference>
<dbReference type="NCBIfam" id="TIGR02532">
    <property type="entry name" value="IV_pilin_GFxxxE"/>
    <property type="match status" value="1"/>
</dbReference>
<gene>
    <name evidence="1" type="ORF">Cflav_PD5675</name>
</gene>
<dbReference type="EMBL" id="ABOX02000002">
    <property type="protein sequence ID" value="EEF63040.1"/>
    <property type="molecule type" value="Genomic_DNA"/>
</dbReference>
<dbReference type="PANTHER" id="PTHR30093:SF2">
    <property type="entry name" value="TYPE II SECRETION SYSTEM PROTEIN H"/>
    <property type="match status" value="1"/>
</dbReference>
<dbReference type="RefSeq" id="WP_007412853.1">
    <property type="nucleotide sequence ID" value="NZ_ABOX02000002.1"/>
</dbReference>
<comment type="caution">
    <text evidence="1">The sequence shown here is derived from an EMBL/GenBank/DDBJ whole genome shotgun (WGS) entry which is preliminary data.</text>
</comment>
<accession>B9XAK5</accession>
<dbReference type="Gene3D" id="3.30.700.10">
    <property type="entry name" value="Glycoprotein, Type 4 Pilin"/>
    <property type="match status" value="1"/>
</dbReference>
<protein>
    <recommendedName>
        <fullName evidence="3">Prepilin-type N-terminal cleavage/methylation domain-containing protein</fullName>
    </recommendedName>
</protein>
<proteinExistence type="predicted"/>
<dbReference type="STRING" id="320771.Cflav_PD5675"/>
<keyword evidence="2" id="KW-1185">Reference proteome</keyword>
<dbReference type="OrthoDB" id="285651at2"/>